<feature type="transmembrane region" description="Helical" evidence="1">
    <location>
        <begin position="57"/>
        <end position="77"/>
    </location>
</feature>
<keyword evidence="1" id="KW-0812">Transmembrane</keyword>
<dbReference type="PANTHER" id="PTHR33430">
    <property type="entry name" value="MATERNAL EFFECT EMBRYO ARREST PROTEIN"/>
    <property type="match status" value="1"/>
</dbReference>
<evidence type="ECO:0000256" key="1">
    <source>
        <dbReference type="SAM" id="Phobius"/>
    </source>
</evidence>
<feature type="transmembrane region" description="Helical" evidence="1">
    <location>
        <begin position="97"/>
        <end position="119"/>
    </location>
</feature>
<keyword evidence="3" id="KW-1185">Reference proteome</keyword>
<sequence length="166" mass="17720">MGGTTIYVTALDNIVSVNSLYAFAVFVGLSWNPIDSRNTLISNPACAPPLMLAENVISFHVYSFSSFLFSTLLALSLKQAIRISTTFHAAHVSKTPLRLGLVGSAVGSASGCVFLMLAIVDLVQFKLGVLSCPTSRYSVAAVVPLLVFVPIALLVYVSLVLYAFTR</sequence>
<comment type="caution">
    <text evidence="2">The sequence shown here is derived from an EMBL/GenBank/DDBJ whole genome shotgun (WGS) entry which is preliminary data.</text>
</comment>
<dbReference type="PANTHER" id="PTHR33430:SF7">
    <property type="entry name" value="OS07G0240400 PROTEIN"/>
    <property type="match status" value="1"/>
</dbReference>
<dbReference type="AlphaFoldDB" id="A0AAP0LD65"/>
<keyword evidence="1" id="KW-0472">Membrane</keyword>
<name>A0AAP0LD65_9MAGN</name>
<organism evidence="2 3">
    <name type="scientific">Stephania yunnanensis</name>
    <dbReference type="NCBI Taxonomy" id="152371"/>
    <lineage>
        <taxon>Eukaryota</taxon>
        <taxon>Viridiplantae</taxon>
        <taxon>Streptophyta</taxon>
        <taxon>Embryophyta</taxon>
        <taxon>Tracheophyta</taxon>
        <taxon>Spermatophyta</taxon>
        <taxon>Magnoliopsida</taxon>
        <taxon>Ranunculales</taxon>
        <taxon>Menispermaceae</taxon>
        <taxon>Menispermoideae</taxon>
        <taxon>Cissampelideae</taxon>
        <taxon>Stephania</taxon>
    </lineage>
</organism>
<proteinExistence type="predicted"/>
<keyword evidence="1" id="KW-1133">Transmembrane helix</keyword>
<reference evidence="2 3" key="1">
    <citation type="submission" date="2024-01" db="EMBL/GenBank/DDBJ databases">
        <title>Genome assemblies of Stephania.</title>
        <authorList>
            <person name="Yang L."/>
        </authorList>
    </citation>
    <scope>NUCLEOTIDE SEQUENCE [LARGE SCALE GENOMIC DNA]</scope>
    <source>
        <strain evidence="2">YNDBR</strain>
        <tissue evidence="2">Leaf</tissue>
    </source>
</reference>
<protein>
    <submittedName>
        <fullName evidence="2">Uncharacterized protein</fullName>
    </submittedName>
</protein>
<gene>
    <name evidence="2" type="ORF">Syun_000428</name>
</gene>
<evidence type="ECO:0000313" key="2">
    <source>
        <dbReference type="EMBL" id="KAK9168288.1"/>
    </source>
</evidence>
<accession>A0AAP0LD65</accession>
<evidence type="ECO:0000313" key="3">
    <source>
        <dbReference type="Proteomes" id="UP001420932"/>
    </source>
</evidence>
<feature type="transmembrane region" description="Helical" evidence="1">
    <location>
        <begin position="139"/>
        <end position="164"/>
    </location>
</feature>
<dbReference type="EMBL" id="JBBNAF010000001">
    <property type="protein sequence ID" value="KAK9168288.1"/>
    <property type="molecule type" value="Genomic_DNA"/>
</dbReference>
<dbReference type="Proteomes" id="UP001420932">
    <property type="component" value="Unassembled WGS sequence"/>
</dbReference>